<reference evidence="1" key="1">
    <citation type="submission" date="2023-03" db="EMBL/GenBank/DDBJ databases">
        <title>Selenobaculum gbiensis gen. nov. sp. nov., a new bacterium isolated from the gut microbiota of IBD patient.</title>
        <authorList>
            <person name="Yeo S."/>
            <person name="Park H."/>
            <person name="Huh C.S."/>
        </authorList>
    </citation>
    <scope>NUCLEOTIDE SEQUENCE</scope>
    <source>
        <strain evidence="1">ICN-92133</strain>
    </source>
</reference>
<sequence length="175" mass="20315">MKKHKKEHYIIDGYNVINSWPELVALRDNLSYARDRLIDIMAEYGAFEHYDITIVFDALFVGGNESHYEINENLVVVYTEEGETADSYIEKFAYQLVREGKEVYVVTSDGIEQSVILGAGAYRIPSKEMLRNVKKTKKKIAEEYTLPKHKIQRRELGGRINDDIAKKLDILRKKQ</sequence>
<dbReference type="PANTHER" id="PTHR34547">
    <property type="entry name" value="YACP-LIKE NYN DOMAIN PROTEIN"/>
    <property type="match status" value="1"/>
</dbReference>
<dbReference type="InterPro" id="IPR010298">
    <property type="entry name" value="YacP-like"/>
</dbReference>
<dbReference type="RefSeq" id="WP_147670288.1">
    <property type="nucleotide sequence ID" value="NZ_CP120678.1"/>
</dbReference>
<dbReference type="PANTHER" id="PTHR34547:SF1">
    <property type="entry name" value="YACP-LIKE NYN DOMAIN PROTEIN"/>
    <property type="match status" value="1"/>
</dbReference>
<gene>
    <name evidence="1" type="ORF">P3F81_09445</name>
</gene>
<dbReference type="CDD" id="cd10912">
    <property type="entry name" value="PIN_YacP-like"/>
    <property type="match status" value="1"/>
</dbReference>
<evidence type="ECO:0000313" key="1">
    <source>
        <dbReference type="EMBL" id="WIW70114.1"/>
    </source>
</evidence>
<dbReference type="Proteomes" id="UP001243623">
    <property type="component" value="Chromosome"/>
</dbReference>
<dbReference type="EMBL" id="CP120678">
    <property type="protein sequence ID" value="WIW70114.1"/>
    <property type="molecule type" value="Genomic_DNA"/>
</dbReference>
<dbReference type="Pfam" id="PF05991">
    <property type="entry name" value="NYN_YacP"/>
    <property type="match status" value="1"/>
</dbReference>
<accession>A0A9Y2EV05</accession>
<name>A0A9Y2EV05_9FIRM</name>
<dbReference type="AlphaFoldDB" id="A0A9Y2EV05"/>
<protein>
    <submittedName>
        <fullName evidence="1">NYN domain-containing protein</fullName>
    </submittedName>
</protein>
<keyword evidence="2" id="KW-1185">Reference proteome</keyword>
<dbReference type="KEGG" id="sgbi:P3F81_09445"/>
<evidence type="ECO:0000313" key="2">
    <source>
        <dbReference type="Proteomes" id="UP001243623"/>
    </source>
</evidence>
<proteinExistence type="predicted"/>
<organism evidence="1 2">
    <name type="scientific">Selenobaculum gibii</name>
    <dbReference type="NCBI Taxonomy" id="3054208"/>
    <lineage>
        <taxon>Bacteria</taxon>
        <taxon>Bacillati</taxon>
        <taxon>Bacillota</taxon>
        <taxon>Negativicutes</taxon>
        <taxon>Selenomonadales</taxon>
        <taxon>Selenomonadaceae</taxon>
        <taxon>Selenobaculum</taxon>
    </lineage>
</organism>